<name>A0ABV9DXY7_9ACTN</name>
<feature type="compositionally biased region" description="Polar residues" evidence="1">
    <location>
        <begin position="52"/>
        <end position="61"/>
    </location>
</feature>
<protein>
    <submittedName>
        <fullName evidence="2">Uncharacterized protein</fullName>
    </submittedName>
</protein>
<evidence type="ECO:0000313" key="2">
    <source>
        <dbReference type="EMBL" id="MFC4563298.1"/>
    </source>
</evidence>
<accession>A0ABV9DXY7</accession>
<sequence>MRALVSATGVNADILGLGETVGMIRVATQADMVARRQDRSTTRRCSPIRTWPPSSSKAGAS</sequence>
<proteinExistence type="predicted"/>
<evidence type="ECO:0000256" key="1">
    <source>
        <dbReference type="SAM" id="MobiDB-lite"/>
    </source>
</evidence>
<evidence type="ECO:0000313" key="3">
    <source>
        <dbReference type="Proteomes" id="UP001595923"/>
    </source>
</evidence>
<gene>
    <name evidence="2" type="ORF">ACFO4E_15655</name>
</gene>
<organism evidence="2 3">
    <name type="scientific">Nocardiopsis mangrovi</name>
    <dbReference type="NCBI Taxonomy" id="1179818"/>
    <lineage>
        <taxon>Bacteria</taxon>
        <taxon>Bacillati</taxon>
        <taxon>Actinomycetota</taxon>
        <taxon>Actinomycetes</taxon>
        <taxon>Streptosporangiales</taxon>
        <taxon>Nocardiopsidaceae</taxon>
        <taxon>Nocardiopsis</taxon>
    </lineage>
</organism>
<keyword evidence="3" id="KW-1185">Reference proteome</keyword>
<dbReference type="Proteomes" id="UP001595923">
    <property type="component" value="Unassembled WGS sequence"/>
</dbReference>
<dbReference type="EMBL" id="JBHSFQ010000014">
    <property type="protein sequence ID" value="MFC4563298.1"/>
    <property type="molecule type" value="Genomic_DNA"/>
</dbReference>
<dbReference type="RefSeq" id="WP_378575338.1">
    <property type="nucleotide sequence ID" value="NZ_JBHSFQ010000014.1"/>
</dbReference>
<feature type="region of interest" description="Disordered" evidence="1">
    <location>
        <begin position="35"/>
        <end position="61"/>
    </location>
</feature>
<comment type="caution">
    <text evidence="2">The sequence shown here is derived from an EMBL/GenBank/DDBJ whole genome shotgun (WGS) entry which is preliminary data.</text>
</comment>
<reference evidence="3" key="1">
    <citation type="journal article" date="2019" name="Int. J. Syst. Evol. Microbiol.">
        <title>The Global Catalogue of Microorganisms (GCM) 10K type strain sequencing project: providing services to taxonomists for standard genome sequencing and annotation.</title>
        <authorList>
            <consortium name="The Broad Institute Genomics Platform"/>
            <consortium name="The Broad Institute Genome Sequencing Center for Infectious Disease"/>
            <person name="Wu L."/>
            <person name="Ma J."/>
        </authorList>
    </citation>
    <scope>NUCLEOTIDE SEQUENCE [LARGE SCALE GENOMIC DNA]</scope>
    <source>
        <strain evidence="3">XZYJ18</strain>
    </source>
</reference>